<proteinExistence type="predicted"/>
<dbReference type="SUPFAM" id="SSF49265">
    <property type="entry name" value="Fibronectin type III"/>
    <property type="match status" value="1"/>
</dbReference>
<dbReference type="EMBL" id="SMDR01000001">
    <property type="protein sequence ID" value="TNJ35750.1"/>
    <property type="molecule type" value="Genomic_DNA"/>
</dbReference>
<keyword evidence="2" id="KW-0964">Secreted</keyword>
<dbReference type="InterPro" id="IPR036116">
    <property type="entry name" value="FN3_sf"/>
</dbReference>
<sequence>MIEFFGRAFAADAGKTASRSPVLDGPKALGLWTLLFVLSAGQAAAALPAPTLTAPANSTGSYTVSWTGQSGSVEDSYTLQESSDVSPWTTVVNDDPVTSKAFTKTTSGARYYRVKHCFTSDAGEVGGGGSTVCSPYSAVKTVQVYIQPTGTPAIGCTGCASPDTNGDLTITWTRPSGTVTHYRVFSRRNGGAFQRTDVAGANTLSLAFNDLADGDWDFQVDACNALLDTGCSADDSAFKSVEVLKTPSQPTNLQAPASSTTGSFTLSWSASTGSVAHYSLYRANRVSASCPSSGYIHLGNQTATSKVFGGHADGDFCFKVKACNSGSCSTASTGRAVSVLKVPTLPANVTLPATNESGDFTLSWGPSQETVAYYQVDRAKVGENCPGTDYQFCQVGQVTSPSMSFQDQDDGTYSFKVKACNASGCSARTASVAIVVERSALGLPDAEVVELSRPTAQTVGSLPETAGVDGGRVNYRINVPVPPGRQGMAPSVSLEYSSGAGDGVAGLGWSLSAGQGSIYRCSSIVAIDGETKPYNGSSSDRLCLNGEQLKVVHLSYGQVGSKYQTEVQSFVTVELLGAGSAYPGSRFKVTDRAGVVSYYDEALLPARADGTVSSYPTRWLLTRVVDLSGNRIDYVYTGSASERLLHQIIYTGMGASQGNRSVSFLYEERPDRAVSYNHQGMMSVQSQRLRRISTWTNATWENGDLATTTSLRYDTSDVSGRSLLVGAQVCKDIAGTTCYPESRYSYNDQPLTFSGQIARVVGEQFTLQPLGDIDGDGAEDEMLLEEVVSTSGARTMQLVELRLSSRDQPYGGPFLSPQLQTSLGYSASFGRSRAKPRSTDFDADGQNDLVSVGADGRLLVETWSRQQSRFVSIPVNLQLSSTYAAVAGILDVDRDGDPDLVATERVGDGYVNRIHLNCSVQQSGQLSFCGSVDVPQAPSAGSQQLGLGSVGDVDGDQIADATFSGSYADGTPVQPYVQLGKWVGGRFQFQASAVPLSSLGVPDPMSGSGVQYTVDVNGDGQGDIFRRYDNGSTQLWLHTGRHDGPMYVAVSVTGNIDIDRNLAGGMFVMDYNHDGRTDLMVPTVVTQNYCYLWRPNPSGEAQDICSEATLAPYRFENSDIPHLNRGVYRYDVVRFVQQGNGSYQIQRTATPVEGTLFATGECDPNGDGLSDVCYSMHNQRAAVHSGPGGDNVVVGRYLGNQVQLGMFARYGQRDENTFGIDALRETINGMGVVNRWKYGALSGAGNSSCLYGQDRPFYRVDPELAFPGHYHFNSSMQVVTRHESSNGVGGMNAQCFRFENAMFSTGGRGFQGFKAIVVDEDIDDGHDTSTRTEYYDYFPLTGQTMQVQKRLRSDSPSSVPLSESMQEWSHVTHGNGVRVTYLSSRTDVTYNFDSPGREPLSTTTVVNSHSAEDIRYGNVGTQTVTVETFDEGGETVVYNSSRTDFEIDYDVAESGWMDKLDRKTVTTSATGYAGLDGPVPDAEANAEKVVTEDYSYYADGKRRIRTKTLQAGVPYEQYVEEYEYDEYGNLVAVLAEGADNPQQHVRETRTSFSATNGYFPHLITDAAGFRTVVSHSEAHGQLTEAMRDDGKMLTQDYDFAGRMIRSHATPGTQKDIIEQYCASGCGDTAVYRTTVMDGAPTTVEHLDRLGRTIKVRTSGFNGAADTVVTHTYDARGRVLAASEPGHQEGTHLTRYENYDALGRAGRKVVDRSGHAVPSQVWQYRYEGLETTVMLPGGELSASRRYDAGGRLLSTTDAEGSTTHHRYDGLGNLVLTQNSVGTQVRHYFDNLGREVRTHDPDAGTPVAAAQTLTYDGFGNLTRTENANGDAIVNYYDAMGRMRVRRVNGELVGLWIYGEGAQAHQLQTVLGGDANDDGNDDYRKSYHYDGFGRLVRTELAIEGNPRVLVGKLAYDGYYNRLKGRTYPSGETVGYSYDRFGTLFAARSAWTGPANSDVDLYVIEGMNARGQTTGMIFGNGVRGDYDYADSTGDVRGIAYGFEGSEPLAELLYRYDDAFGNLTARESVTHGVLESFTYDDLQRLDTSEKVWSVGATAPQSIDYDYDEIGNLVRKSDFGSVYLYGNVDRSLGGNAGPHAVRQVQLVGGGVVDFNYDAAGNMISGRGRDVAFDVFNKPVRIQQGADLTLLRYDPDLGVSVRIENGVTKYFDDGYELVVSGGAMAEERTYAAPQAVIETNAQGRKLRFQHHDRMGSLVMVTDEAGAVTEQHGFDAFGLPLAGDWKSSDGLLHGATTGPERLAEQGFTGHEHLDRHRLVHMGGRIYDPQLGRFMSVDPLIQSRTSTQSMNAYSYVMNNPLSGIDPSGYACVIAGTSGTDGGSAGTATRAARACESDGDITGRSPEDHAAMAYIEAQEANGRVFQDATVVEADVDENGAVTNVTERDVTGVEQAAKRLMSLKERYNLANASQGLNGSISHFTRVKNDPYFFASGDEINDYQRDYSNSLIAERDACFERRDIACMGRIDDEVNMGPGGNLRGDDNQRYEDPGSATHFSRSRHLTPREREGKMAREALGSGALRGTTFQAGAYSVAIALGGSHEQAMAAAGMTGGLTGVATRLPGVMRNTMGSAESVSQSGKPMHQSVQEQRQLVGSDRAPVAPPR</sequence>
<dbReference type="Gene3D" id="2.60.40.10">
    <property type="entry name" value="Immunoglobulins"/>
    <property type="match status" value="3"/>
</dbReference>
<evidence type="ECO:0000256" key="2">
    <source>
        <dbReference type="ARBA" id="ARBA00022525"/>
    </source>
</evidence>
<evidence type="ECO:0000313" key="8">
    <source>
        <dbReference type="EMBL" id="TNJ35750.1"/>
    </source>
</evidence>
<dbReference type="InterPro" id="IPR003961">
    <property type="entry name" value="FN3_dom"/>
</dbReference>
<dbReference type="Pfam" id="PF03534">
    <property type="entry name" value="SpvB"/>
    <property type="match status" value="1"/>
</dbReference>
<dbReference type="CDD" id="cd00063">
    <property type="entry name" value="FN3"/>
    <property type="match status" value="1"/>
</dbReference>
<evidence type="ECO:0000256" key="4">
    <source>
        <dbReference type="ARBA" id="ARBA00022737"/>
    </source>
</evidence>
<evidence type="ECO:0000313" key="9">
    <source>
        <dbReference type="Proteomes" id="UP000305760"/>
    </source>
</evidence>
<keyword evidence="3" id="KW-0732">Signal</keyword>
<reference evidence="8 9" key="1">
    <citation type="submission" date="2019-03" db="EMBL/GenBank/DDBJ databases">
        <title>Arenimonas daejeonensis sp. nov., isolated from compost.</title>
        <authorList>
            <person name="Jeon C.O."/>
        </authorList>
    </citation>
    <scope>NUCLEOTIDE SEQUENCE [LARGE SCALE GENOMIC DNA]</scope>
    <source>
        <strain evidence="8 9">R29</strain>
    </source>
</reference>
<evidence type="ECO:0000256" key="3">
    <source>
        <dbReference type="ARBA" id="ARBA00022729"/>
    </source>
</evidence>
<dbReference type="InterPro" id="IPR022385">
    <property type="entry name" value="Rhs_assc_core"/>
</dbReference>
<dbReference type="NCBIfam" id="TIGR01643">
    <property type="entry name" value="YD_repeat_2x"/>
    <property type="match status" value="1"/>
</dbReference>
<dbReference type="SUPFAM" id="SSF69318">
    <property type="entry name" value="Integrin alpha N-terminal domain"/>
    <property type="match status" value="1"/>
</dbReference>
<feature type="region of interest" description="Disordered" evidence="6">
    <location>
        <begin position="2580"/>
        <end position="2615"/>
    </location>
</feature>
<dbReference type="Gene3D" id="2.180.10.10">
    <property type="entry name" value="RHS repeat-associated core"/>
    <property type="match status" value="2"/>
</dbReference>
<evidence type="ECO:0000256" key="6">
    <source>
        <dbReference type="SAM" id="MobiDB-lite"/>
    </source>
</evidence>
<keyword evidence="4" id="KW-0677">Repeat</keyword>
<feature type="compositionally biased region" description="Polar residues" evidence="6">
    <location>
        <begin position="2580"/>
        <end position="2603"/>
    </location>
</feature>
<gene>
    <name evidence="8" type="ORF">E1B00_08395</name>
</gene>
<dbReference type="NCBIfam" id="TIGR03696">
    <property type="entry name" value="Rhs_assc_core"/>
    <property type="match status" value="1"/>
</dbReference>
<dbReference type="PANTHER" id="PTHR32305:SF15">
    <property type="entry name" value="PROTEIN RHSA-RELATED"/>
    <property type="match status" value="1"/>
</dbReference>
<dbReference type="GO" id="GO:0005576">
    <property type="term" value="C:extracellular region"/>
    <property type="evidence" value="ECO:0007669"/>
    <property type="project" value="UniProtKB-SubCell"/>
</dbReference>
<dbReference type="Pfam" id="PF25023">
    <property type="entry name" value="TEN_YD-shell"/>
    <property type="match status" value="1"/>
</dbReference>
<feature type="domain" description="Fibronectin type-III" evidence="7">
    <location>
        <begin position="249"/>
        <end position="342"/>
    </location>
</feature>
<evidence type="ECO:0000259" key="7">
    <source>
        <dbReference type="PROSITE" id="PS50853"/>
    </source>
</evidence>
<evidence type="ECO:0000256" key="5">
    <source>
        <dbReference type="ARBA" id="ARBA00023026"/>
    </source>
</evidence>
<feature type="domain" description="Fibronectin type-III" evidence="7">
    <location>
        <begin position="345"/>
        <end position="439"/>
    </location>
</feature>
<comment type="caution">
    <text evidence="8">The sequence shown here is derived from an EMBL/GenBank/DDBJ whole genome shotgun (WGS) entry which is preliminary data.</text>
</comment>
<dbReference type="PROSITE" id="PS50853">
    <property type="entry name" value="FN3"/>
    <property type="match status" value="2"/>
</dbReference>
<dbReference type="SMART" id="SM00060">
    <property type="entry name" value="FN3"/>
    <property type="match status" value="3"/>
</dbReference>
<dbReference type="PANTHER" id="PTHR32305">
    <property type="match status" value="1"/>
</dbReference>
<accession>A0A5C4RXB1</accession>
<protein>
    <recommendedName>
        <fullName evidence="7">Fibronectin type-III domain-containing protein</fullName>
    </recommendedName>
</protein>
<dbReference type="Proteomes" id="UP000305760">
    <property type="component" value="Unassembled WGS sequence"/>
</dbReference>
<dbReference type="InterPro" id="IPR006530">
    <property type="entry name" value="YD"/>
</dbReference>
<keyword evidence="9" id="KW-1185">Reference proteome</keyword>
<evidence type="ECO:0000256" key="1">
    <source>
        <dbReference type="ARBA" id="ARBA00004613"/>
    </source>
</evidence>
<dbReference type="RefSeq" id="WP_176693168.1">
    <property type="nucleotide sequence ID" value="NZ_SMDR01000001.1"/>
</dbReference>
<dbReference type="Pfam" id="PF13517">
    <property type="entry name" value="FG-GAP_3"/>
    <property type="match status" value="1"/>
</dbReference>
<dbReference type="InterPro" id="IPR050708">
    <property type="entry name" value="T6SS_VgrG/RHS"/>
</dbReference>
<dbReference type="InterPro" id="IPR028994">
    <property type="entry name" value="Integrin_alpha_N"/>
</dbReference>
<dbReference type="InterPro" id="IPR013517">
    <property type="entry name" value="FG-GAP"/>
</dbReference>
<name>A0A5C4RXB1_9GAMM</name>
<dbReference type="InterPro" id="IPR013783">
    <property type="entry name" value="Ig-like_fold"/>
</dbReference>
<keyword evidence="5" id="KW-0843">Virulence</keyword>
<comment type="subcellular location">
    <subcellularLocation>
        <location evidence="1">Secreted</location>
    </subcellularLocation>
</comment>
<dbReference type="InterPro" id="IPR003284">
    <property type="entry name" value="Sal_SpvB"/>
</dbReference>
<organism evidence="8 9">
    <name type="scientific">Arenimonas terrae</name>
    <dbReference type="NCBI Taxonomy" id="2546226"/>
    <lineage>
        <taxon>Bacteria</taxon>
        <taxon>Pseudomonadati</taxon>
        <taxon>Pseudomonadota</taxon>
        <taxon>Gammaproteobacteria</taxon>
        <taxon>Lysobacterales</taxon>
        <taxon>Lysobacteraceae</taxon>
        <taxon>Arenimonas</taxon>
    </lineage>
</organism>
<dbReference type="InterPro" id="IPR056823">
    <property type="entry name" value="TEN-like_YD-shell"/>
</dbReference>
<dbReference type="GO" id="GO:0005737">
    <property type="term" value="C:cytoplasm"/>
    <property type="evidence" value="ECO:0007669"/>
    <property type="project" value="InterPro"/>
</dbReference>